<dbReference type="EMBL" id="AWSU01000240">
    <property type="protein sequence ID" value="ERI75652.1"/>
    <property type="molecule type" value="Genomic_DNA"/>
</dbReference>
<dbReference type="Proteomes" id="UP000016491">
    <property type="component" value="Unassembled WGS sequence"/>
</dbReference>
<organism evidence="1 2">
    <name type="scientific">[Clostridium] symbiosum ATCC 14940</name>
    <dbReference type="NCBI Taxonomy" id="411472"/>
    <lineage>
        <taxon>Bacteria</taxon>
        <taxon>Bacillati</taxon>
        <taxon>Bacillota</taxon>
        <taxon>Clostridia</taxon>
        <taxon>Lachnospirales</taxon>
        <taxon>Lachnospiraceae</taxon>
        <taxon>Otoolea</taxon>
    </lineage>
</organism>
<proteinExistence type="predicted"/>
<dbReference type="AlphaFoldDB" id="A0ABC9TVP5"/>
<comment type="caution">
    <text evidence="1">The sequence shown here is derived from an EMBL/GenBank/DDBJ whole genome shotgun (WGS) entry which is preliminary data.</text>
</comment>
<name>A0ABC9TVP5_CLOSY</name>
<evidence type="ECO:0000313" key="2">
    <source>
        <dbReference type="Proteomes" id="UP000016491"/>
    </source>
</evidence>
<sequence>MNCYHPGPFCFSSYFPVRSPVFTGSPYSEKRSITDRDTPTLYLVYSRF</sequence>
<evidence type="ECO:0000313" key="1">
    <source>
        <dbReference type="EMBL" id="ERI75652.1"/>
    </source>
</evidence>
<protein>
    <submittedName>
        <fullName evidence="1">Uncharacterized protein</fullName>
    </submittedName>
</protein>
<gene>
    <name evidence="1" type="ORF">CLOSYM_03118</name>
</gene>
<reference evidence="1 2" key="1">
    <citation type="submission" date="2013-07" db="EMBL/GenBank/DDBJ databases">
        <authorList>
            <person name="Weinstock G."/>
            <person name="Sodergren E."/>
            <person name="Wylie T."/>
            <person name="Fulton L."/>
            <person name="Fulton R."/>
            <person name="Fronick C."/>
            <person name="O'Laughlin M."/>
            <person name="Godfrey J."/>
            <person name="Miner T."/>
            <person name="Herter B."/>
            <person name="Appelbaum E."/>
            <person name="Cordes M."/>
            <person name="Lek S."/>
            <person name="Wollam A."/>
            <person name="Pepin K.H."/>
            <person name="Palsikar V.B."/>
            <person name="Mitreva M."/>
            <person name="Wilson R.K."/>
        </authorList>
    </citation>
    <scope>NUCLEOTIDE SEQUENCE [LARGE SCALE GENOMIC DNA]</scope>
    <source>
        <strain evidence="1 2">ATCC 14940</strain>
    </source>
</reference>
<accession>A0ABC9TVP5</accession>